<dbReference type="EMBL" id="FWFN01000006">
    <property type="protein sequence ID" value="SLN61231.1"/>
    <property type="molecule type" value="Genomic_DNA"/>
</dbReference>
<accession>A0A1X6ZTJ5</accession>
<feature type="transmembrane region" description="Helical" evidence="1">
    <location>
        <begin position="51"/>
        <end position="72"/>
    </location>
</feature>
<keyword evidence="1" id="KW-0472">Membrane</keyword>
<feature type="transmembrane region" description="Helical" evidence="1">
    <location>
        <begin position="110"/>
        <end position="129"/>
    </location>
</feature>
<dbReference type="RefSeq" id="WP_085889097.1">
    <property type="nucleotide sequence ID" value="NZ_FWFN01000006.1"/>
</dbReference>
<evidence type="ECO:0000313" key="3">
    <source>
        <dbReference type="Proteomes" id="UP000193963"/>
    </source>
</evidence>
<keyword evidence="1" id="KW-0812">Transmembrane</keyword>
<organism evidence="2 3">
    <name type="scientific">Pseudooceanicola marinus</name>
    <dbReference type="NCBI Taxonomy" id="396013"/>
    <lineage>
        <taxon>Bacteria</taxon>
        <taxon>Pseudomonadati</taxon>
        <taxon>Pseudomonadota</taxon>
        <taxon>Alphaproteobacteria</taxon>
        <taxon>Rhodobacterales</taxon>
        <taxon>Paracoccaceae</taxon>
        <taxon>Pseudooceanicola</taxon>
    </lineage>
</organism>
<reference evidence="3" key="1">
    <citation type="submission" date="2017-03" db="EMBL/GenBank/DDBJ databases">
        <authorList>
            <person name="Rodrigo-Torres L."/>
            <person name="Arahal R.D."/>
            <person name="Lucena T."/>
        </authorList>
    </citation>
    <scope>NUCLEOTIDE SEQUENCE [LARGE SCALE GENOMIC DNA]</scope>
    <source>
        <strain evidence="3">CECT 7751</strain>
    </source>
</reference>
<dbReference type="InterPro" id="IPR049713">
    <property type="entry name" value="Pr6Pr-like"/>
</dbReference>
<feature type="transmembrane region" description="Helical" evidence="1">
    <location>
        <begin position="79"/>
        <end position="98"/>
    </location>
</feature>
<evidence type="ECO:0000313" key="2">
    <source>
        <dbReference type="EMBL" id="SLN61231.1"/>
    </source>
</evidence>
<evidence type="ECO:0008006" key="4">
    <source>
        <dbReference type="Google" id="ProtNLM"/>
    </source>
</evidence>
<sequence>MDFRSNALNAPARLTARLIALLALVTLGAQALVTAALYPEYSALDTAWHMLRYFTNLTALLALVTFAGMGATRRAAHRLWLGGLALWEGMTAAIYHLLLAREGLTGLELWADHGLHTVLPAAVLLWWLVFARKDRMRPWAAVAWLGWPGIYIGYALARGRSDGFYPYFFLDPEQVRWDGVAVWSGMIGLGFFAGGLVLLFVARLLRR</sequence>
<dbReference type="AlphaFoldDB" id="A0A1X6ZTJ5"/>
<feature type="transmembrane region" description="Helical" evidence="1">
    <location>
        <begin position="180"/>
        <end position="205"/>
    </location>
</feature>
<dbReference type="NCBIfam" id="NF038065">
    <property type="entry name" value="Pr6Pr"/>
    <property type="match status" value="1"/>
</dbReference>
<dbReference type="Proteomes" id="UP000193963">
    <property type="component" value="Unassembled WGS sequence"/>
</dbReference>
<dbReference type="OrthoDB" id="9809977at2"/>
<proteinExistence type="predicted"/>
<evidence type="ECO:0000256" key="1">
    <source>
        <dbReference type="SAM" id="Phobius"/>
    </source>
</evidence>
<protein>
    <recommendedName>
        <fullName evidence="4">FAR-17a/AIG1-like protein</fullName>
    </recommendedName>
</protein>
<gene>
    <name evidence="2" type="ORF">PSM7751_03065</name>
</gene>
<feature type="transmembrane region" description="Helical" evidence="1">
    <location>
        <begin position="141"/>
        <end position="160"/>
    </location>
</feature>
<keyword evidence="3" id="KW-1185">Reference proteome</keyword>
<keyword evidence="1" id="KW-1133">Transmembrane helix</keyword>
<name>A0A1X6ZTJ5_9RHOB</name>